<comment type="caution">
    <text evidence="5">The sequence shown here is derived from an EMBL/GenBank/DDBJ whole genome shotgun (WGS) entry which is preliminary data.</text>
</comment>
<evidence type="ECO:0000259" key="4">
    <source>
        <dbReference type="Pfam" id="PF12178"/>
    </source>
</evidence>
<feature type="region of interest" description="Disordered" evidence="3">
    <location>
        <begin position="46"/>
        <end position="90"/>
    </location>
</feature>
<dbReference type="Pfam" id="PF12178">
    <property type="entry name" value="INCENP_N"/>
    <property type="match status" value="1"/>
</dbReference>
<organism evidence="5 6">
    <name type="scientific">Staurois parvus</name>
    <dbReference type="NCBI Taxonomy" id="386267"/>
    <lineage>
        <taxon>Eukaryota</taxon>
        <taxon>Metazoa</taxon>
        <taxon>Chordata</taxon>
        <taxon>Craniata</taxon>
        <taxon>Vertebrata</taxon>
        <taxon>Euteleostomi</taxon>
        <taxon>Amphibia</taxon>
        <taxon>Batrachia</taxon>
        <taxon>Anura</taxon>
        <taxon>Neobatrachia</taxon>
        <taxon>Ranoidea</taxon>
        <taxon>Ranidae</taxon>
        <taxon>Staurois</taxon>
    </lineage>
</organism>
<dbReference type="Gene3D" id="1.20.5.3600">
    <property type="match status" value="1"/>
</dbReference>
<comment type="subcellular location">
    <subcellularLocation>
        <location evidence="1">Cytoplasm</location>
    </subcellularLocation>
</comment>
<dbReference type="PANTHER" id="PTHR13142">
    <property type="entry name" value="INNER CENTROMERE PROTEIN"/>
    <property type="match status" value="1"/>
</dbReference>
<evidence type="ECO:0000256" key="1">
    <source>
        <dbReference type="ARBA" id="ARBA00004496"/>
    </source>
</evidence>
<keyword evidence="6" id="KW-1185">Reference proteome</keyword>
<evidence type="ECO:0000313" key="5">
    <source>
        <dbReference type="EMBL" id="CAI9594657.1"/>
    </source>
</evidence>
<reference evidence="5" key="1">
    <citation type="submission" date="2023-05" db="EMBL/GenBank/DDBJ databases">
        <authorList>
            <person name="Stuckert A."/>
        </authorList>
    </citation>
    <scope>NUCLEOTIDE SEQUENCE</scope>
</reference>
<accession>A0ABN9FCD5</accession>
<dbReference type="PANTHER" id="PTHR13142:SF1">
    <property type="entry name" value="INNER CENTROMERE PROTEIN"/>
    <property type="match status" value="1"/>
</dbReference>
<feature type="non-terminal residue" evidence="5">
    <location>
        <position position="117"/>
    </location>
</feature>
<feature type="domain" description="Chromosome passenger complex (CPC) protein INCENP N-terminal" evidence="4">
    <location>
        <begin position="20"/>
        <end position="39"/>
    </location>
</feature>
<feature type="compositionally biased region" description="Basic residues" evidence="3">
    <location>
        <begin position="59"/>
        <end position="68"/>
    </location>
</feature>
<name>A0ABN9FCD5_9NEOB</name>
<evidence type="ECO:0000313" key="6">
    <source>
        <dbReference type="Proteomes" id="UP001162483"/>
    </source>
</evidence>
<gene>
    <name evidence="5" type="ORF">SPARVUS_LOCUS11762245</name>
</gene>
<dbReference type="InterPro" id="IPR022006">
    <property type="entry name" value="INCENP_N"/>
</dbReference>
<evidence type="ECO:0000256" key="3">
    <source>
        <dbReference type="SAM" id="MobiDB-lite"/>
    </source>
</evidence>
<protein>
    <recommendedName>
        <fullName evidence="4">Chromosome passenger complex (CPC) protein INCENP N-terminal domain-containing protein</fullName>
    </recommendedName>
</protein>
<dbReference type="Proteomes" id="UP001162483">
    <property type="component" value="Unassembled WGS sequence"/>
</dbReference>
<proteinExistence type="predicted"/>
<evidence type="ECO:0000256" key="2">
    <source>
        <dbReference type="ARBA" id="ARBA00022490"/>
    </source>
</evidence>
<dbReference type="EMBL" id="CATNWA010016690">
    <property type="protein sequence ID" value="CAI9594657.1"/>
    <property type="molecule type" value="Genomic_DNA"/>
</dbReference>
<sequence length="117" mass="13855">MSQKVFPIFCKYVPAKQKIFVRHLDCKHMVWLMEIEEAARKMFSNDFTAEPELMPKTPSQKRRRKKRISIVPDENRDPSGRRISRRRSSASWSLSVRRLSTKHINKPLNESIQEDAD</sequence>
<keyword evidence="2" id="KW-0963">Cytoplasm</keyword>